<keyword evidence="2" id="KW-1185">Reference proteome</keyword>
<evidence type="ECO:0000313" key="1">
    <source>
        <dbReference type="EMBL" id="WQJ51373.1"/>
    </source>
</evidence>
<accession>A0ABZ0Z1S1</accession>
<proteinExistence type="predicted"/>
<dbReference type="Proteomes" id="UP001348805">
    <property type="component" value="Segment"/>
</dbReference>
<name>A0ABZ0Z1S1_9CAUD</name>
<dbReference type="EMBL" id="OR769219">
    <property type="protein sequence ID" value="WQJ51373.1"/>
    <property type="molecule type" value="Genomic_DNA"/>
</dbReference>
<evidence type="ECO:0000313" key="2">
    <source>
        <dbReference type="Proteomes" id="UP001348805"/>
    </source>
</evidence>
<protein>
    <submittedName>
        <fullName evidence="1">Uncharacterized protein</fullName>
    </submittedName>
</protein>
<organism evidence="1 2">
    <name type="scientific">phage Lak_Megaphage_RVC_AP3_GC26</name>
    <dbReference type="NCBI Taxonomy" id="3109225"/>
    <lineage>
        <taxon>Viruses</taxon>
        <taxon>Duplodnaviria</taxon>
        <taxon>Heunggongvirae</taxon>
        <taxon>Uroviricota</taxon>
        <taxon>Caudoviricetes</taxon>
        <taxon>Caudoviricetes code 15 clade</taxon>
    </lineage>
</organism>
<reference evidence="1 2" key="1">
    <citation type="submission" date="2023-11" db="EMBL/GenBank/DDBJ databases">
        <authorList>
            <person name="Cook R."/>
            <person name="Crisci M."/>
            <person name="Pye H."/>
            <person name="Adriaenssens E."/>
            <person name="Santini J."/>
        </authorList>
    </citation>
    <scope>NUCLEOTIDE SEQUENCE [LARGE SCALE GENOMIC DNA]</scope>
    <source>
        <strain evidence="1">Lak_Megaphage_RVC_AP3_GC26</strain>
    </source>
</reference>
<sequence length="171" mass="20313">MNINEIIEELKTFSDEDVIKFNKVFSDFYKPYKKKENEIKKKLKKQKEELKKTEAIKAGDKLCEIYGINAYPISIVHKAWDCPYNGWLDDCIGDDENIGDLFDNPTEGYTNNDIENIENTFYEYFYNFTFDEDKDSRELRPGRSLYRVYVKNTNGEIKDIDEDEIRTFMQG</sequence>